<evidence type="ECO:0000256" key="5">
    <source>
        <dbReference type="ARBA" id="ARBA00004692"/>
    </source>
</evidence>
<comment type="pathway">
    <text evidence="5">Cofactor biosynthesis; adenosylcobalamin biosynthesis; adenosylcobalamin from cob(II)yrinate a,c-diamide: step 6/7.</text>
</comment>
<evidence type="ECO:0000256" key="8">
    <source>
        <dbReference type="ARBA" id="ARBA00012016"/>
    </source>
</evidence>
<evidence type="ECO:0000256" key="6">
    <source>
        <dbReference type="ARBA" id="ARBA00005159"/>
    </source>
</evidence>
<evidence type="ECO:0000256" key="11">
    <source>
        <dbReference type="ARBA" id="ARBA00022679"/>
    </source>
</evidence>
<dbReference type="GO" id="GO:0016301">
    <property type="term" value="F:kinase activity"/>
    <property type="evidence" value="ECO:0007669"/>
    <property type="project" value="UniProtKB-KW"/>
</dbReference>
<accession>A0ABV8AW92</accession>
<dbReference type="CDD" id="cd00544">
    <property type="entry name" value="CobU"/>
    <property type="match status" value="1"/>
</dbReference>
<dbReference type="EC" id="2.7.1.156" evidence="8"/>
<dbReference type="PIRSF" id="PIRSF006135">
    <property type="entry name" value="CobU"/>
    <property type="match status" value="1"/>
</dbReference>
<keyword evidence="18" id="KW-0548">Nucleotidyltransferase</keyword>
<comment type="pathway">
    <text evidence="6">Cofactor biosynthesis; adenosylcobalamin biosynthesis; adenosylcobalamin from cob(II)yrinate a,c-diamide: step 5/7.</text>
</comment>
<organism evidence="18 19">
    <name type="scientific">Bacillus songklensis</name>
    <dbReference type="NCBI Taxonomy" id="1069116"/>
    <lineage>
        <taxon>Bacteria</taxon>
        <taxon>Bacillati</taxon>
        <taxon>Bacillota</taxon>
        <taxon>Bacilli</taxon>
        <taxon>Bacillales</taxon>
        <taxon>Bacillaceae</taxon>
        <taxon>Bacillus</taxon>
    </lineage>
</organism>
<keyword evidence="19" id="KW-1185">Reference proteome</keyword>
<dbReference type="SUPFAM" id="SSF52540">
    <property type="entry name" value="P-loop containing nucleoside triphosphate hydrolases"/>
    <property type="match status" value="1"/>
</dbReference>
<evidence type="ECO:0000256" key="10">
    <source>
        <dbReference type="ARBA" id="ARBA00022573"/>
    </source>
</evidence>
<keyword evidence="13 18" id="KW-0418">Kinase</keyword>
<protein>
    <recommendedName>
        <fullName evidence="16">Adenosylcobinamide kinase</fullName>
        <ecNumber evidence="8">2.7.1.156</ecNumber>
        <ecNumber evidence="9">2.7.7.62</ecNumber>
    </recommendedName>
    <alternativeName>
        <fullName evidence="17">Adenosylcobinamide-phosphate guanylyltransferase</fullName>
    </alternativeName>
</protein>
<dbReference type="RefSeq" id="WP_377911543.1">
    <property type="nucleotide sequence ID" value="NZ_JBHRZT010000007.1"/>
</dbReference>
<evidence type="ECO:0000256" key="16">
    <source>
        <dbReference type="ARBA" id="ARBA00029570"/>
    </source>
</evidence>
<keyword evidence="10" id="KW-0169">Cobalamin biosynthesis</keyword>
<dbReference type="Gene3D" id="3.40.50.300">
    <property type="entry name" value="P-loop containing nucleotide triphosphate hydrolases"/>
    <property type="match status" value="1"/>
</dbReference>
<evidence type="ECO:0000256" key="14">
    <source>
        <dbReference type="ARBA" id="ARBA00022840"/>
    </source>
</evidence>
<evidence type="ECO:0000256" key="2">
    <source>
        <dbReference type="ARBA" id="ARBA00000711"/>
    </source>
</evidence>
<keyword evidence="15" id="KW-0342">GTP-binding</keyword>
<dbReference type="EMBL" id="JBHRZT010000007">
    <property type="protein sequence ID" value="MFC3882251.1"/>
    <property type="molecule type" value="Genomic_DNA"/>
</dbReference>
<evidence type="ECO:0000256" key="4">
    <source>
        <dbReference type="ARBA" id="ARBA00003889"/>
    </source>
</evidence>
<dbReference type="Proteomes" id="UP001595752">
    <property type="component" value="Unassembled WGS sequence"/>
</dbReference>
<keyword evidence="12" id="KW-0547">Nucleotide-binding</keyword>
<evidence type="ECO:0000256" key="1">
    <source>
        <dbReference type="ARBA" id="ARBA00000312"/>
    </source>
</evidence>
<gene>
    <name evidence="18" type="ORF">ACFOU2_01385</name>
</gene>
<evidence type="ECO:0000256" key="9">
    <source>
        <dbReference type="ARBA" id="ARBA00012523"/>
    </source>
</evidence>
<comment type="similarity">
    <text evidence="7">Belongs to the CobU/CobP family.</text>
</comment>
<dbReference type="InterPro" id="IPR027417">
    <property type="entry name" value="P-loop_NTPase"/>
</dbReference>
<comment type="catalytic activity">
    <reaction evidence="2">
        <text>adenosylcob(III)inamide phosphate + GTP + H(+) = adenosylcob(III)inamide-GDP + diphosphate</text>
        <dbReference type="Rhea" id="RHEA:22712"/>
        <dbReference type="ChEBI" id="CHEBI:15378"/>
        <dbReference type="ChEBI" id="CHEBI:33019"/>
        <dbReference type="ChEBI" id="CHEBI:37565"/>
        <dbReference type="ChEBI" id="CHEBI:58502"/>
        <dbReference type="ChEBI" id="CHEBI:60487"/>
        <dbReference type="EC" id="2.7.7.62"/>
    </reaction>
</comment>
<dbReference type="EC" id="2.7.7.62" evidence="9"/>
<dbReference type="PANTHER" id="PTHR34848:SF1">
    <property type="entry name" value="BIFUNCTIONAL ADENOSYLCOBALAMIN BIOSYNTHESIS PROTEIN COBU"/>
    <property type="match status" value="1"/>
</dbReference>
<evidence type="ECO:0000256" key="3">
    <source>
        <dbReference type="ARBA" id="ARBA00001522"/>
    </source>
</evidence>
<dbReference type="PANTHER" id="PTHR34848">
    <property type="match status" value="1"/>
</dbReference>
<dbReference type="GO" id="GO:0016779">
    <property type="term" value="F:nucleotidyltransferase activity"/>
    <property type="evidence" value="ECO:0007669"/>
    <property type="project" value="UniProtKB-KW"/>
</dbReference>
<comment type="catalytic activity">
    <reaction evidence="1">
        <text>adenosylcob(III)inamide + ATP = adenosylcob(III)inamide phosphate + ADP + H(+)</text>
        <dbReference type="Rhea" id="RHEA:15769"/>
        <dbReference type="ChEBI" id="CHEBI:2480"/>
        <dbReference type="ChEBI" id="CHEBI:15378"/>
        <dbReference type="ChEBI" id="CHEBI:30616"/>
        <dbReference type="ChEBI" id="CHEBI:58502"/>
        <dbReference type="ChEBI" id="CHEBI:456216"/>
        <dbReference type="EC" id="2.7.1.156"/>
    </reaction>
</comment>
<evidence type="ECO:0000256" key="15">
    <source>
        <dbReference type="ARBA" id="ARBA00023134"/>
    </source>
</evidence>
<evidence type="ECO:0000256" key="12">
    <source>
        <dbReference type="ARBA" id="ARBA00022741"/>
    </source>
</evidence>
<dbReference type="InterPro" id="IPR003203">
    <property type="entry name" value="CobU/CobP"/>
</dbReference>
<evidence type="ECO:0000313" key="19">
    <source>
        <dbReference type="Proteomes" id="UP001595752"/>
    </source>
</evidence>
<comment type="catalytic activity">
    <reaction evidence="3">
        <text>adenosylcob(III)inamide + GTP = adenosylcob(III)inamide phosphate + GDP + H(+)</text>
        <dbReference type="Rhea" id="RHEA:15765"/>
        <dbReference type="ChEBI" id="CHEBI:2480"/>
        <dbReference type="ChEBI" id="CHEBI:15378"/>
        <dbReference type="ChEBI" id="CHEBI:37565"/>
        <dbReference type="ChEBI" id="CHEBI:58189"/>
        <dbReference type="ChEBI" id="CHEBI:58502"/>
        <dbReference type="EC" id="2.7.1.156"/>
    </reaction>
</comment>
<name>A0ABV8AW92_9BACI</name>
<evidence type="ECO:0000256" key="17">
    <source>
        <dbReference type="ARBA" id="ARBA00030571"/>
    </source>
</evidence>
<keyword evidence="14" id="KW-0067">ATP-binding</keyword>
<evidence type="ECO:0000256" key="13">
    <source>
        <dbReference type="ARBA" id="ARBA00022777"/>
    </source>
</evidence>
<sequence>MFIFVSGGVRSGKSAWAETLVDRLREKHSRCVYVATSLITDEEMKERMRLHQVERERSSIRWKTIEQTRDLQHIVPDLTGDDIVLLDCATNWLANELFISNDKWANPAFQSCVIQTMKQGVLAINERVDHVVIVSNDLFEGGVLQDPTFTYMKLLGSFHQWLVQTADLAIAAEAGQLIVKKGSWNGWKIG</sequence>
<evidence type="ECO:0000313" key="18">
    <source>
        <dbReference type="EMBL" id="MFC3882251.1"/>
    </source>
</evidence>
<evidence type="ECO:0000256" key="7">
    <source>
        <dbReference type="ARBA" id="ARBA00007490"/>
    </source>
</evidence>
<keyword evidence="11" id="KW-0808">Transferase</keyword>
<comment type="function">
    <text evidence="4">Catalyzes ATP-dependent phosphorylation of adenosylcobinamide and addition of GMP to adenosylcobinamide phosphate.</text>
</comment>
<comment type="caution">
    <text evidence="18">The sequence shown here is derived from an EMBL/GenBank/DDBJ whole genome shotgun (WGS) entry which is preliminary data.</text>
</comment>
<dbReference type="Pfam" id="PF02283">
    <property type="entry name" value="CobU"/>
    <property type="match status" value="1"/>
</dbReference>
<proteinExistence type="inferred from homology"/>
<reference evidence="19" key="1">
    <citation type="journal article" date="2019" name="Int. J. Syst. Evol. Microbiol.">
        <title>The Global Catalogue of Microorganisms (GCM) 10K type strain sequencing project: providing services to taxonomists for standard genome sequencing and annotation.</title>
        <authorList>
            <consortium name="The Broad Institute Genomics Platform"/>
            <consortium name="The Broad Institute Genome Sequencing Center for Infectious Disease"/>
            <person name="Wu L."/>
            <person name="Ma J."/>
        </authorList>
    </citation>
    <scope>NUCLEOTIDE SEQUENCE [LARGE SCALE GENOMIC DNA]</scope>
    <source>
        <strain evidence="19">CCUG 61889</strain>
    </source>
</reference>